<keyword evidence="1" id="KW-0732">Signal</keyword>
<evidence type="ECO:0000256" key="1">
    <source>
        <dbReference type="SAM" id="SignalP"/>
    </source>
</evidence>
<dbReference type="OrthoDB" id="117186at2"/>
<feature type="chain" id="PRO_5013065225" evidence="1">
    <location>
        <begin position="20"/>
        <end position="155"/>
    </location>
</feature>
<dbReference type="RefSeq" id="WP_073080219.1">
    <property type="nucleotide sequence ID" value="NZ_FRBL01000003.1"/>
</dbReference>
<protein>
    <submittedName>
        <fullName evidence="2">Putative lumazine-binding</fullName>
    </submittedName>
</protein>
<sequence length="155" mass="17324">MKRPFLLLCFSVLSGFCFAQSQEDAVKAGVNKLFIAMRNADSALLKSCFTETAVMQTITKTNTVRSESVSEFAGSIAKLPANTADERITFSHIQIDGTLASVWTPYRFYFKGKFSHCGVNSFQLINENGTWKIQYIIDTRRKDDCVAEESVVSPQ</sequence>
<dbReference type="InterPro" id="IPR039437">
    <property type="entry name" value="FrzH/put_lumazine-bd"/>
</dbReference>
<dbReference type="Proteomes" id="UP000184420">
    <property type="component" value="Unassembled WGS sequence"/>
</dbReference>
<dbReference type="SUPFAM" id="SSF54427">
    <property type="entry name" value="NTF2-like"/>
    <property type="match status" value="1"/>
</dbReference>
<dbReference type="Gene3D" id="3.10.450.50">
    <property type="match status" value="1"/>
</dbReference>
<dbReference type="InterPro" id="IPR032710">
    <property type="entry name" value="NTF2-like_dom_sf"/>
</dbReference>
<reference evidence="2 3" key="1">
    <citation type="submission" date="2016-11" db="EMBL/GenBank/DDBJ databases">
        <authorList>
            <person name="Jaros S."/>
            <person name="Januszkiewicz K."/>
            <person name="Wedrychowicz H."/>
        </authorList>
    </citation>
    <scope>NUCLEOTIDE SEQUENCE [LARGE SCALE GENOMIC DNA]</scope>
    <source>
        <strain evidence="2 3">DSM 27406</strain>
    </source>
</reference>
<gene>
    <name evidence="2" type="ORF">SAMN05444266_103410</name>
</gene>
<evidence type="ECO:0000313" key="3">
    <source>
        <dbReference type="Proteomes" id="UP000184420"/>
    </source>
</evidence>
<dbReference type="Pfam" id="PF12893">
    <property type="entry name" value="Lumazine_bd_2"/>
    <property type="match status" value="1"/>
</dbReference>
<organism evidence="2 3">
    <name type="scientific">Chitinophaga jiangningensis</name>
    <dbReference type="NCBI Taxonomy" id="1419482"/>
    <lineage>
        <taxon>Bacteria</taxon>
        <taxon>Pseudomonadati</taxon>
        <taxon>Bacteroidota</taxon>
        <taxon>Chitinophagia</taxon>
        <taxon>Chitinophagales</taxon>
        <taxon>Chitinophagaceae</taxon>
        <taxon>Chitinophaga</taxon>
    </lineage>
</organism>
<dbReference type="EMBL" id="FRBL01000003">
    <property type="protein sequence ID" value="SHL46210.1"/>
    <property type="molecule type" value="Genomic_DNA"/>
</dbReference>
<feature type="signal peptide" evidence="1">
    <location>
        <begin position="1"/>
        <end position="19"/>
    </location>
</feature>
<dbReference type="AlphaFoldDB" id="A0A1M7ATY3"/>
<dbReference type="STRING" id="1419482.SAMN05444266_103410"/>
<name>A0A1M7ATY3_9BACT</name>
<evidence type="ECO:0000313" key="2">
    <source>
        <dbReference type="EMBL" id="SHL46210.1"/>
    </source>
</evidence>
<keyword evidence="3" id="KW-1185">Reference proteome</keyword>
<proteinExistence type="predicted"/>
<accession>A0A1M7ATY3</accession>